<dbReference type="SUPFAM" id="SSF100950">
    <property type="entry name" value="NagB/RpiA/CoA transferase-like"/>
    <property type="match status" value="1"/>
</dbReference>
<dbReference type="PANTHER" id="PTHR21432:SF20">
    <property type="entry name" value="ACETYL-COA HYDROLASE"/>
    <property type="match status" value="1"/>
</dbReference>
<dbReference type="OrthoDB" id="10250396at2759"/>
<dbReference type="Pfam" id="PF13336">
    <property type="entry name" value="AcetylCoA_hyd_C"/>
    <property type="match status" value="1"/>
</dbReference>
<dbReference type="AlphaFoldDB" id="A0A448XGG5"/>
<dbReference type="GO" id="GO:0005739">
    <property type="term" value="C:mitochondrion"/>
    <property type="evidence" value="ECO:0007669"/>
    <property type="project" value="TreeGrafter"/>
</dbReference>
<feature type="domain" description="Acetyl-CoA hydrolase/transferase C-terminal" evidence="1">
    <location>
        <begin position="2"/>
        <end position="91"/>
    </location>
</feature>
<dbReference type="InterPro" id="IPR038460">
    <property type="entry name" value="AcetylCoA_hyd_C_sf"/>
</dbReference>
<organism evidence="2 3">
    <name type="scientific">Protopolystoma xenopodis</name>
    <dbReference type="NCBI Taxonomy" id="117903"/>
    <lineage>
        <taxon>Eukaryota</taxon>
        <taxon>Metazoa</taxon>
        <taxon>Spiralia</taxon>
        <taxon>Lophotrochozoa</taxon>
        <taxon>Platyhelminthes</taxon>
        <taxon>Monogenea</taxon>
        <taxon>Polyopisthocotylea</taxon>
        <taxon>Polystomatidea</taxon>
        <taxon>Polystomatidae</taxon>
        <taxon>Protopolystoma</taxon>
    </lineage>
</organism>
<evidence type="ECO:0000313" key="3">
    <source>
        <dbReference type="Proteomes" id="UP000784294"/>
    </source>
</evidence>
<protein>
    <recommendedName>
        <fullName evidence="1">Acetyl-CoA hydrolase/transferase C-terminal domain-containing protein</fullName>
    </recommendedName>
</protein>
<dbReference type="EMBL" id="CAAALY010251164">
    <property type="protein sequence ID" value="VEL35994.1"/>
    <property type="molecule type" value="Genomic_DNA"/>
</dbReference>
<reference evidence="2" key="1">
    <citation type="submission" date="2018-11" db="EMBL/GenBank/DDBJ databases">
        <authorList>
            <consortium name="Pathogen Informatics"/>
        </authorList>
    </citation>
    <scope>NUCLEOTIDE SEQUENCE</scope>
</reference>
<comment type="caution">
    <text evidence="2">The sequence shown here is derived from an EMBL/GenBank/DDBJ whole genome shotgun (WGS) entry which is preliminary data.</text>
</comment>
<dbReference type="Gene3D" id="3.40.1080.20">
    <property type="entry name" value="Acetyl-CoA hydrolase/transferase C-terminal domain"/>
    <property type="match status" value="1"/>
</dbReference>
<dbReference type="InterPro" id="IPR026888">
    <property type="entry name" value="AcetylCoA_hyd_C"/>
</dbReference>
<dbReference type="Proteomes" id="UP000784294">
    <property type="component" value="Unassembled WGS sequence"/>
</dbReference>
<keyword evidence="3" id="KW-1185">Reference proteome</keyword>
<dbReference type="PANTHER" id="PTHR21432">
    <property type="entry name" value="ACETYL-COA HYDROLASE-RELATED"/>
    <property type="match status" value="1"/>
</dbReference>
<dbReference type="InterPro" id="IPR037171">
    <property type="entry name" value="NagB/RpiA_transferase-like"/>
</dbReference>
<dbReference type="GO" id="GO:0006083">
    <property type="term" value="P:acetate metabolic process"/>
    <property type="evidence" value="ECO:0007669"/>
    <property type="project" value="InterPro"/>
</dbReference>
<gene>
    <name evidence="2" type="ORF">PXEA_LOCUS29434</name>
</gene>
<evidence type="ECO:0000259" key="1">
    <source>
        <dbReference type="Pfam" id="PF13336"/>
    </source>
</evidence>
<dbReference type="GO" id="GO:0008775">
    <property type="term" value="F:acetate CoA-transferase activity"/>
    <property type="evidence" value="ECO:0007669"/>
    <property type="project" value="InterPro"/>
</dbReference>
<proteinExistence type="predicted"/>
<evidence type="ECO:0000313" key="2">
    <source>
        <dbReference type="EMBL" id="VEL35994.1"/>
    </source>
</evidence>
<name>A0A448XGG5_9PLAT</name>
<sequence>MSFGGQVDFLRGAAIAQDGLGKPILAITSTTSKNESKIVPYIKKGAGIVVTRAHVHYIVTEFGVAHLFGKSQRQRAHALIQIAHPLHRHTFTHCMRILVVLASEFQFVLKYEILRVDMGYELSDSE</sequence>
<accession>A0A448XGG5</accession>
<dbReference type="InterPro" id="IPR046433">
    <property type="entry name" value="ActCoA_hydro"/>
</dbReference>